<dbReference type="RefSeq" id="WP_135698415.1">
    <property type="nucleotide sequence ID" value="NZ_RQER01000008.1"/>
</dbReference>
<name>A0A5R2ATX3_9LEPT</name>
<dbReference type="AlphaFoldDB" id="A0A5R2ATX3"/>
<dbReference type="InterPro" id="IPR015947">
    <property type="entry name" value="PUA-like_sf"/>
</dbReference>
<protein>
    <recommendedName>
        <fullName evidence="3">ASCH domain-containing protein</fullName>
    </recommendedName>
</protein>
<dbReference type="EMBL" id="RQER01000008">
    <property type="protein sequence ID" value="TGJ99909.1"/>
    <property type="molecule type" value="Genomic_DNA"/>
</dbReference>
<evidence type="ECO:0000313" key="2">
    <source>
        <dbReference type="Proteomes" id="UP000297946"/>
    </source>
</evidence>
<comment type="caution">
    <text evidence="1">The sequence shown here is derived from an EMBL/GenBank/DDBJ whole genome shotgun (WGS) entry which is preliminary data.</text>
</comment>
<proteinExistence type="predicted"/>
<evidence type="ECO:0008006" key="3">
    <source>
        <dbReference type="Google" id="ProtNLM"/>
    </source>
</evidence>
<gene>
    <name evidence="1" type="ORF">EHO57_14215</name>
</gene>
<dbReference type="SUPFAM" id="SSF88697">
    <property type="entry name" value="PUA domain-like"/>
    <property type="match status" value="1"/>
</dbReference>
<evidence type="ECO:0000313" key="1">
    <source>
        <dbReference type="EMBL" id="TGJ99909.1"/>
    </source>
</evidence>
<organism evidence="1 2">
    <name type="scientific">Leptospira langatensis</name>
    <dbReference type="NCBI Taxonomy" id="2484983"/>
    <lineage>
        <taxon>Bacteria</taxon>
        <taxon>Pseudomonadati</taxon>
        <taxon>Spirochaetota</taxon>
        <taxon>Spirochaetia</taxon>
        <taxon>Leptospirales</taxon>
        <taxon>Leptospiraceae</taxon>
        <taxon>Leptospira</taxon>
    </lineage>
</organism>
<dbReference type="Proteomes" id="UP000297946">
    <property type="component" value="Unassembled WGS sequence"/>
</dbReference>
<reference evidence="1 2" key="1">
    <citation type="journal article" date="2019" name="PLoS Negl. Trop. Dis.">
        <title>Revisiting the worldwide diversity of Leptospira species in the environment.</title>
        <authorList>
            <person name="Vincent A.T."/>
            <person name="Schiettekatte O."/>
            <person name="Bourhy P."/>
            <person name="Veyrier F.J."/>
            <person name="Picardeau M."/>
        </authorList>
    </citation>
    <scope>NUCLEOTIDE SEQUENCE [LARGE SCALE GENOMIC DNA]</scope>
    <source>
        <strain evidence="1 2">SSW18</strain>
    </source>
</reference>
<accession>A0A5R2ATX3</accession>
<sequence length="167" mass="19578">MFEYPVLSVKEPWTTLVAMGVKPIENRSRYFGFRGPVLLHSSLSVDWEAMENPEYEELIRVYRENNHLAKVLMLRHSRGHNSKLWNAPLQAITAVTIIKDCRRPEEMLDSLDPWYAQGQNALFVEHSRPLSKPIPVKGNLGIWKFRTDIKIPEFEEVHQLWKQQRAV</sequence>
<dbReference type="Gene3D" id="2.30.130.30">
    <property type="entry name" value="Hypothetical protein"/>
    <property type="match status" value="1"/>
</dbReference>